<dbReference type="AlphaFoldDB" id="A0A5A7REU9"/>
<comment type="subcellular location">
    <subcellularLocation>
        <location evidence="1">Membrane</location>
        <topology evidence="1">Multi-pass membrane protein</topology>
    </subcellularLocation>
</comment>
<evidence type="ECO:0000256" key="2">
    <source>
        <dbReference type="ARBA" id="ARBA00022692"/>
    </source>
</evidence>
<evidence type="ECO:0000256" key="3">
    <source>
        <dbReference type="ARBA" id="ARBA00022989"/>
    </source>
</evidence>
<keyword evidence="7" id="KW-1185">Reference proteome</keyword>
<keyword evidence="4" id="KW-0472">Membrane</keyword>
<feature type="domain" description="SLC26A/SulP transporter" evidence="5">
    <location>
        <begin position="53"/>
        <end position="105"/>
    </location>
</feature>
<dbReference type="InterPro" id="IPR011547">
    <property type="entry name" value="SLC26A/SulP_dom"/>
</dbReference>
<evidence type="ECO:0000256" key="1">
    <source>
        <dbReference type="ARBA" id="ARBA00004141"/>
    </source>
</evidence>
<organism evidence="6 7">
    <name type="scientific">Striga asiatica</name>
    <name type="common">Asiatic witchweed</name>
    <name type="synonym">Buchnera asiatica</name>
    <dbReference type="NCBI Taxonomy" id="4170"/>
    <lineage>
        <taxon>Eukaryota</taxon>
        <taxon>Viridiplantae</taxon>
        <taxon>Streptophyta</taxon>
        <taxon>Embryophyta</taxon>
        <taxon>Tracheophyta</taxon>
        <taxon>Spermatophyta</taxon>
        <taxon>Magnoliopsida</taxon>
        <taxon>eudicotyledons</taxon>
        <taxon>Gunneridae</taxon>
        <taxon>Pentapetalae</taxon>
        <taxon>asterids</taxon>
        <taxon>lamiids</taxon>
        <taxon>Lamiales</taxon>
        <taxon>Orobanchaceae</taxon>
        <taxon>Buchnereae</taxon>
        <taxon>Striga</taxon>
    </lineage>
</organism>
<proteinExistence type="predicted"/>
<accession>A0A5A7REU9</accession>
<evidence type="ECO:0000256" key="4">
    <source>
        <dbReference type="ARBA" id="ARBA00023136"/>
    </source>
</evidence>
<sequence length="264" mass="29320">MTCEINEAISYEISAGEAKPEDNSPIREVALTVSTMDGPSPILFEIPELVGIFSSRDIAIGPVAVVSLLLRAMLQNEIDPVKNAHYYHWLDFTAALFASITQAALCIRGHHNNCSPTAKRLFGHKKVHQELTYCLGYASLFSALPIMELRLLNQWVRSKMKLKTLKDCKNCIHVAIPKLRDGKERPPCIPSPKPEAVLVASYVYTSSICGQFAQCSRVRKLQYINSRTCKSVIEEASGKHLPSSQSLIPILKRNNSVTHIFTGN</sequence>
<dbReference type="EMBL" id="BKCP01011848">
    <property type="protein sequence ID" value="GER55471.1"/>
    <property type="molecule type" value="Genomic_DNA"/>
</dbReference>
<keyword evidence="2" id="KW-0812">Transmembrane</keyword>
<dbReference type="Pfam" id="PF00916">
    <property type="entry name" value="Sulfate_transp"/>
    <property type="match status" value="1"/>
</dbReference>
<dbReference type="OrthoDB" id="1878267at2759"/>
<dbReference type="Proteomes" id="UP000325081">
    <property type="component" value="Unassembled WGS sequence"/>
</dbReference>
<evidence type="ECO:0000259" key="5">
    <source>
        <dbReference type="Pfam" id="PF00916"/>
    </source>
</evidence>
<reference evidence="7" key="1">
    <citation type="journal article" date="2019" name="Curr. Biol.">
        <title>Genome Sequence of Striga asiatica Provides Insight into the Evolution of Plant Parasitism.</title>
        <authorList>
            <person name="Yoshida S."/>
            <person name="Kim S."/>
            <person name="Wafula E.K."/>
            <person name="Tanskanen J."/>
            <person name="Kim Y.M."/>
            <person name="Honaas L."/>
            <person name="Yang Z."/>
            <person name="Spallek T."/>
            <person name="Conn C.E."/>
            <person name="Ichihashi Y."/>
            <person name="Cheong K."/>
            <person name="Cui S."/>
            <person name="Der J.P."/>
            <person name="Gundlach H."/>
            <person name="Jiao Y."/>
            <person name="Hori C."/>
            <person name="Ishida J.K."/>
            <person name="Kasahara H."/>
            <person name="Kiba T."/>
            <person name="Kim M.S."/>
            <person name="Koo N."/>
            <person name="Laohavisit A."/>
            <person name="Lee Y.H."/>
            <person name="Lumba S."/>
            <person name="McCourt P."/>
            <person name="Mortimer J.C."/>
            <person name="Mutuku J.M."/>
            <person name="Nomura T."/>
            <person name="Sasaki-Sekimoto Y."/>
            <person name="Seto Y."/>
            <person name="Wang Y."/>
            <person name="Wakatake T."/>
            <person name="Sakakibara H."/>
            <person name="Demura T."/>
            <person name="Yamaguchi S."/>
            <person name="Yoneyama K."/>
            <person name="Manabe R.I."/>
            <person name="Nelson D.C."/>
            <person name="Schulman A.H."/>
            <person name="Timko M.P."/>
            <person name="dePamphilis C.W."/>
            <person name="Choi D."/>
            <person name="Shirasu K."/>
        </authorList>
    </citation>
    <scope>NUCLEOTIDE SEQUENCE [LARGE SCALE GENOMIC DNA]</scope>
    <source>
        <strain evidence="7">cv. UVA1</strain>
    </source>
</reference>
<protein>
    <submittedName>
        <fullName evidence="6">Sulfate transporter</fullName>
    </submittedName>
</protein>
<evidence type="ECO:0000313" key="7">
    <source>
        <dbReference type="Proteomes" id="UP000325081"/>
    </source>
</evidence>
<comment type="caution">
    <text evidence="6">The sequence shown here is derived from an EMBL/GenBank/DDBJ whole genome shotgun (WGS) entry which is preliminary data.</text>
</comment>
<evidence type="ECO:0000313" key="6">
    <source>
        <dbReference type="EMBL" id="GER55471.1"/>
    </source>
</evidence>
<gene>
    <name evidence="6" type="ORF">STAS_33135</name>
</gene>
<dbReference type="GO" id="GO:0016020">
    <property type="term" value="C:membrane"/>
    <property type="evidence" value="ECO:0007669"/>
    <property type="project" value="UniProtKB-SubCell"/>
</dbReference>
<feature type="non-terminal residue" evidence="6">
    <location>
        <position position="264"/>
    </location>
</feature>
<name>A0A5A7REU9_STRAF</name>
<keyword evidence="3" id="KW-1133">Transmembrane helix</keyword>